<dbReference type="Pfam" id="PF13472">
    <property type="entry name" value="Lipase_GDSL_2"/>
    <property type="match status" value="1"/>
</dbReference>
<name>A0AAE0M221_9PEZI</name>
<accession>A0AAE0M221</accession>
<organism evidence="4 5">
    <name type="scientific">Apodospora peruviana</name>
    <dbReference type="NCBI Taxonomy" id="516989"/>
    <lineage>
        <taxon>Eukaryota</taxon>
        <taxon>Fungi</taxon>
        <taxon>Dikarya</taxon>
        <taxon>Ascomycota</taxon>
        <taxon>Pezizomycotina</taxon>
        <taxon>Sordariomycetes</taxon>
        <taxon>Sordariomycetidae</taxon>
        <taxon>Sordariales</taxon>
        <taxon>Lasiosphaeriaceae</taxon>
        <taxon>Apodospora</taxon>
    </lineage>
</organism>
<dbReference type="PANTHER" id="PTHR30383:SF31">
    <property type="entry name" value="SGNH HYDROLASE-TYPE ESTERASE DOMAIN-CONTAINING PROTEIN-RELATED"/>
    <property type="match status" value="1"/>
</dbReference>
<dbReference type="InterPro" id="IPR051532">
    <property type="entry name" value="Ester_Hydrolysis_Enzymes"/>
</dbReference>
<evidence type="ECO:0000259" key="3">
    <source>
        <dbReference type="Pfam" id="PF13472"/>
    </source>
</evidence>
<dbReference type="GO" id="GO:0004622">
    <property type="term" value="F:phosphatidylcholine lysophospholipase activity"/>
    <property type="evidence" value="ECO:0007669"/>
    <property type="project" value="TreeGrafter"/>
</dbReference>
<dbReference type="Pfam" id="PF13517">
    <property type="entry name" value="FG-GAP_3"/>
    <property type="match status" value="2"/>
</dbReference>
<dbReference type="InterPro" id="IPR013517">
    <property type="entry name" value="FG-GAP"/>
</dbReference>
<dbReference type="Proteomes" id="UP001283341">
    <property type="component" value="Unassembled WGS sequence"/>
</dbReference>
<feature type="domain" description="SGNH hydrolase-type esterase" evidence="3">
    <location>
        <begin position="110"/>
        <end position="293"/>
    </location>
</feature>
<feature type="chain" id="PRO_5042186434" evidence="2">
    <location>
        <begin position="28"/>
        <end position="946"/>
    </location>
</feature>
<feature type="signal peptide" evidence="2">
    <location>
        <begin position="1"/>
        <end position="27"/>
    </location>
</feature>
<dbReference type="AlphaFoldDB" id="A0AAE0M221"/>
<evidence type="ECO:0000256" key="1">
    <source>
        <dbReference type="ARBA" id="ARBA00022729"/>
    </source>
</evidence>
<dbReference type="SUPFAM" id="SSF69318">
    <property type="entry name" value="Integrin alpha N-terminal domain"/>
    <property type="match status" value="2"/>
</dbReference>
<evidence type="ECO:0000256" key="2">
    <source>
        <dbReference type="SAM" id="SignalP"/>
    </source>
</evidence>
<dbReference type="CDD" id="cd01833">
    <property type="entry name" value="XynB_like"/>
    <property type="match status" value="1"/>
</dbReference>
<dbReference type="PANTHER" id="PTHR30383">
    <property type="entry name" value="THIOESTERASE 1/PROTEASE 1/LYSOPHOSPHOLIPASE L1"/>
    <property type="match status" value="1"/>
</dbReference>
<dbReference type="SUPFAM" id="SSF52266">
    <property type="entry name" value="SGNH hydrolase"/>
    <property type="match status" value="1"/>
</dbReference>
<keyword evidence="1 2" id="KW-0732">Signal</keyword>
<reference evidence="4" key="1">
    <citation type="journal article" date="2023" name="Mol. Phylogenet. Evol.">
        <title>Genome-scale phylogeny and comparative genomics of the fungal order Sordariales.</title>
        <authorList>
            <person name="Hensen N."/>
            <person name="Bonometti L."/>
            <person name="Westerberg I."/>
            <person name="Brannstrom I.O."/>
            <person name="Guillou S."/>
            <person name="Cros-Aarteil S."/>
            <person name="Calhoun S."/>
            <person name="Haridas S."/>
            <person name="Kuo A."/>
            <person name="Mondo S."/>
            <person name="Pangilinan J."/>
            <person name="Riley R."/>
            <person name="LaButti K."/>
            <person name="Andreopoulos B."/>
            <person name="Lipzen A."/>
            <person name="Chen C."/>
            <person name="Yan M."/>
            <person name="Daum C."/>
            <person name="Ng V."/>
            <person name="Clum A."/>
            <person name="Steindorff A."/>
            <person name="Ohm R.A."/>
            <person name="Martin F."/>
            <person name="Silar P."/>
            <person name="Natvig D.O."/>
            <person name="Lalanne C."/>
            <person name="Gautier V."/>
            <person name="Ament-Velasquez S.L."/>
            <person name="Kruys A."/>
            <person name="Hutchinson M.I."/>
            <person name="Powell A.J."/>
            <person name="Barry K."/>
            <person name="Miller A.N."/>
            <person name="Grigoriev I.V."/>
            <person name="Debuchy R."/>
            <person name="Gladieux P."/>
            <person name="Hiltunen Thoren M."/>
            <person name="Johannesson H."/>
        </authorList>
    </citation>
    <scope>NUCLEOTIDE SEQUENCE</scope>
    <source>
        <strain evidence="4">CBS 118394</strain>
    </source>
</reference>
<dbReference type="Gene3D" id="3.40.50.1110">
    <property type="entry name" value="SGNH hydrolase"/>
    <property type="match status" value="1"/>
</dbReference>
<dbReference type="InterPro" id="IPR028994">
    <property type="entry name" value="Integrin_alpha_N"/>
</dbReference>
<protein>
    <submittedName>
        <fullName evidence="4">Carbohydrate esterase family 3 protein</fullName>
    </submittedName>
</protein>
<comment type="caution">
    <text evidence="4">The sequence shown here is derived from an EMBL/GenBank/DDBJ whole genome shotgun (WGS) entry which is preliminary data.</text>
</comment>
<proteinExistence type="predicted"/>
<sequence>MRCRALPGFGAIVLAASLLLSAQPVLGHSDGPNPNGDGFASDVDSSDTTVTLESDFPLVFHPHLEDVVDPGVGDNGVSDSTGLVVSNLTRRADRLGRRAAKDFYLRVMPLGASITQGSASSDGNGYRKWLRAQLRFKGWNVNMVGSKQDGSMADKASTTFDYRTDNEGHPGWLIDEIHSAFQATRYMFPNLVLINAGTNDCNQNKDIANAGKRIQRMVDDILSSIEGVTVIISTLARSKDHDDCASTVSQQIRDLVKNSYGNQRVGVADFYAKMTKEMLVSDGIHPNDEGYKLFAAVWWEAIHKLEDRIQPPNAASGIDDSAVTSGGTCEKVAGNARGAIKSQVGSGHDDGYYSHKSVAKGALLTARIEKRDDPASVTKGIPERMFFANIVVNNPGAPRSEALDDWIRVFHDPDTGKNTYYYRQNQGGGVFGPSTTFDVDMNCDSGPRYAFHDFNNDGLADFFCLQLGSAVSVSLNRGGNPPRFESIGMVVPTHSGYTERDVRIADIDGDGRADYCLINADGYLLCSRNGGQGDKHSWQGFSDQTGLTGMTFNKRKRGLDELIIADLNGDFRDDLMFIGDNGNAHTFVNMRGWGSGIVPDWRDTGITHPGQGQYGIRHLIKFGRIYGSGRKDYIYLNETKTHYDVVVWENVGGGSTKRKADGNFYCDMRGSGADDYVWIYDDGHTDSTDFYANIHQPPNWGHSITISLNVPGPRTGIHLADWNGDGKCDVLVQDKATGTLTLYENRYNLGDKTITFHNQGVVSNQARCTQGWGVGIFDRGMRMADLDGDGRADIICLEPNGRATAWLNKASGLVDVGQIKRTEGWDRANIRFADVEGSGKADLIHLNKYTGAATVLKNKGFTTNPDRIAANGGSSLYWTNRGVLYSPINRGECMHFTNQGGLGRADLLEVLPYTNQAWTYFNECVRLLSPLPPPPYQPLTEHNPFT</sequence>
<evidence type="ECO:0000313" key="5">
    <source>
        <dbReference type="Proteomes" id="UP001283341"/>
    </source>
</evidence>
<dbReference type="InterPro" id="IPR013830">
    <property type="entry name" value="SGNH_hydro"/>
</dbReference>
<gene>
    <name evidence="4" type="ORF">B0H66DRAFT_518542</name>
</gene>
<reference evidence="4" key="2">
    <citation type="submission" date="2023-06" db="EMBL/GenBank/DDBJ databases">
        <authorList>
            <consortium name="Lawrence Berkeley National Laboratory"/>
            <person name="Haridas S."/>
            <person name="Hensen N."/>
            <person name="Bonometti L."/>
            <person name="Westerberg I."/>
            <person name="Brannstrom I.O."/>
            <person name="Guillou S."/>
            <person name="Cros-Aarteil S."/>
            <person name="Calhoun S."/>
            <person name="Kuo A."/>
            <person name="Mondo S."/>
            <person name="Pangilinan J."/>
            <person name="Riley R."/>
            <person name="Labutti K."/>
            <person name="Andreopoulos B."/>
            <person name="Lipzen A."/>
            <person name="Chen C."/>
            <person name="Yanf M."/>
            <person name="Daum C."/>
            <person name="Ng V."/>
            <person name="Clum A."/>
            <person name="Steindorff A."/>
            <person name="Ohm R."/>
            <person name="Martin F."/>
            <person name="Silar P."/>
            <person name="Natvig D."/>
            <person name="Lalanne C."/>
            <person name="Gautier V."/>
            <person name="Ament-Velasquez S.L."/>
            <person name="Kruys A."/>
            <person name="Hutchinson M.I."/>
            <person name="Powell A.J."/>
            <person name="Barry K."/>
            <person name="Miller A.N."/>
            <person name="Grigoriev I.V."/>
            <person name="Debuchy R."/>
            <person name="Gladieux P."/>
            <person name="Thoren M.H."/>
            <person name="Johannesson H."/>
        </authorList>
    </citation>
    <scope>NUCLEOTIDE SEQUENCE</scope>
    <source>
        <strain evidence="4">CBS 118394</strain>
    </source>
</reference>
<evidence type="ECO:0000313" key="4">
    <source>
        <dbReference type="EMBL" id="KAK3315918.1"/>
    </source>
</evidence>
<dbReference type="InterPro" id="IPR036514">
    <property type="entry name" value="SGNH_hydro_sf"/>
</dbReference>
<keyword evidence="5" id="KW-1185">Reference proteome</keyword>
<dbReference type="EMBL" id="JAUEDM010000005">
    <property type="protein sequence ID" value="KAK3315918.1"/>
    <property type="molecule type" value="Genomic_DNA"/>
</dbReference>